<dbReference type="AlphaFoldDB" id="A0AA97FG25"/>
<evidence type="ECO:0000313" key="3">
    <source>
        <dbReference type="Proteomes" id="UP001305498"/>
    </source>
</evidence>
<keyword evidence="3" id="KW-1185">Reference proteome</keyword>
<dbReference type="SMART" id="SM00347">
    <property type="entry name" value="HTH_MARR"/>
    <property type="match status" value="1"/>
</dbReference>
<reference evidence="2 3" key="1">
    <citation type="submission" date="2023-02" db="EMBL/GenBank/DDBJ databases">
        <title>Microbacterium betulae sp. nov., isolated from birch wood.</title>
        <authorList>
            <person name="Pasciak M."/>
            <person name="Pawlik K.J."/>
            <person name="Martynowski D."/>
            <person name="Laczmanski L."/>
            <person name="Ciekot J."/>
            <person name="Szponar B."/>
            <person name="Wojcik-Fatla A."/>
            <person name="Mackiewicz B."/>
            <person name="Farian E."/>
            <person name="Cholewa G."/>
            <person name="Cholewa A."/>
            <person name="Dutkiewicz J."/>
        </authorList>
    </citation>
    <scope>NUCLEOTIDE SEQUENCE [LARGE SCALE GENOMIC DNA]</scope>
    <source>
        <strain evidence="2 3">AB</strain>
    </source>
</reference>
<dbReference type="Proteomes" id="UP001305498">
    <property type="component" value="Chromosome"/>
</dbReference>
<dbReference type="EMBL" id="CP118157">
    <property type="protein sequence ID" value="WOF22243.1"/>
    <property type="molecule type" value="Genomic_DNA"/>
</dbReference>
<dbReference type="PROSITE" id="PS50995">
    <property type="entry name" value="HTH_MARR_2"/>
    <property type="match status" value="1"/>
</dbReference>
<accession>A0AA97FG25</accession>
<dbReference type="InterPro" id="IPR039422">
    <property type="entry name" value="MarR/SlyA-like"/>
</dbReference>
<sequence length="154" mass="17024">MREPTERRLSDDEMAGWLPLIRTAQLLPQSLDRTLRERAGINHAHYVILITLAQDGDRFVTLSELARGAGLSRSRLSHALDALARRGWIERTSCSSDKRTQSAVLTDEGRRVVRGAAPAHVAQIRGLLGRLDAEERESLAALLSKLLPGIEEAL</sequence>
<dbReference type="InterPro" id="IPR036388">
    <property type="entry name" value="WH-like_DNA-bd_sf"/>
</dbReference>
<dbReference type="RefSeq" id="WP_317138718.1">
    <property type="nucleotide sequence ID" value="NZ_CP118157.1"/>
</dbReference>
<dbReference type="PRINTS" id="PR00598">
    <property type="entry name" value="HTHMARR"/>
</dbReference>
<organism evidence="2 3">
    <name type="scientific">Microbacterium betulae</name>
    <dbReference type="NCBI Taxonomy" id="2981139"/>
    <lineage>
        <taxon>Bacteria</taxon>
        <taxon>Bacillati</taxon>
        <taxon>Actinomycetota</taxon>
        <taxon>Actinomycetes</taxon>
        <taxon>Micrococcales</taxon>
        <taxon>Microbacteriaceae</taxon>
        <taxon>Microbacterium</taxon>
    </lineage>
</organism>
<feature type="domain" description="HTH marR-type" evidence="1">
    <location>
        <begin position="1"/>
        <end position="148"/>
    </location>
</feature>
<gene>
    <name evidence="2" type="ORF">N8K70_12735</name>
</gene>
<dbReference type="Gene3D" id="1.10.10.10">
    <property type="entry name" value="Winged helix-like DNA-binding domain superfamily/Winged helix DNA-binding domain"/>
    <property type="match status" value="1"/>
</dbReference>
<proteinExistence type="predicted"/>
<evidence type="ECO:0000313" key="2">
    <source>
        <dbReference type="EMBL" id="WOF22243.1"/>
    </source>
</evidence>
<dbReference type="GO" id="GO:0003700">
    <property type="term" value="F:DNA-binding transcription factor activity"/>
    <property type="evidence" value="ECO:0007669"/>
    <property type="project" value="InterPro"/>
</dbReference>
<dbReference type="InterPro" id="IPR036390">
    <property type="entry name" value="WH_DNA-bd_sf"/>
</dbReference>
<dbReference type="PANTHER" id="PTHR33164">
    <property type="entry name" value="TRANSCRIPTIONAL REGULATOR, MARR FAMILY"/>
    <property type="match status" value="1"/>
</dbReference>
<evidence type="ECO:0000259" key="1">
    <source>
        <dbReference type="PROSITE" id="PS50995"/>
    </source>
</evidence>
<protein>
    <submittedName>
        <fullName evidence="2">MarR family transcriptional regulator</fullName>
    </submittedName>
</protein>
<dbReference type="InterPro" id="IPR000835">
    <property type="entry name" value="HTH_MarR-typ"/>
</dbReference>
<dbReference type="Pfam" id="PF01047">
    <property type="entry name" value="MarR"/>
    <property type="match status" value="1"/>
</dbReference>
<dbReference type="SUPFAM" id="SSF46785">
    <property type="entry name" value="Winged helix' DNA-binding domain"/>
    <property type="match status" value="1"/>
</dbReference>
<dbReference type="PANTHER" id="PTHR33164:SF99">
    <property type="entry name" value="MARR FAMILY REGULATORY PROTEIN"/>
    <property type="match status" value="1"/>
</dbReference>
<name>A0AA97FG25_9MICO</name>
<dbReference type="GO" id="GO:0006950">
    <property type="term" value="P:response to stress"/>
    <property type="evidence" value="ECO:0007669"/>
    <property type="project" value="TreeGrafter"/>
</dbReference>
<dbReference type="KEGG" id="mbet:N8K70_12735"/>